<keyword evidence="2" id="KW-1185">Reference proteome</keyword>
<evidence type="ECO:0000313" key="1">
    <source>
        <dbReference type="EMBL" id="CCI10961.1"/>
    </source>
</evidence>
<dbReference type="AlphaFoldDB" id="A0A024FV95"/>
<protein>
    <recommendedName>
        <fullName evidence="3">Peptidase A1 domain-containing protein</fullName>
    </recommendedName>
</protein>
<comment type="caution">
    <text evidence="1">The sequence shown here is derived from an EMBL/GenBank/DDBJ whole genome shotgun (WGS) entry which is preliminary data.</text>
</comment>
<reference evidence="1 2" key="1">
    <citation type="submission" date="2012-05" db="EMBL/GenBank/DDBJ databases">
        <title>Recombination and specialization in a pathogen metapopulation.</title>
        <authorList>
            <person name="Gardiner A."/>
            <person name="Kemen E."/>
            <person name="Schultz-Larsen T."/>
            <person name="MacLean D."/>
            <person name="Van Oosterhout C."/>
            <person name="Jones J.D.G."/>
        </authorList>
    </citation>
    <scope>NUCLEOTIDE SEQUENCE [LARGE SCALE GENOMIC DNA]</scope>
    <source>
        <strain evidence="1 2">Ac Nc2</strain>
    </source>
</reference>
<organism evidence="1 2">
    <name type="scientific">Albugo candida</name>
    <dbReference type="NCBI Taxonomy" id="65357"/>
    <lineage>
        <taxon>Eukaryota</taxon>
        <taxon>Sar</taxon>
        <taxon>Stramenopiles</taxon>
        <taxon>Oomycota</taxon>
        <taxon>Peronosporomycetes</taxon>
        <taxon>Albuginales</taxon>
        <taxon>Albuginaceae</taxon>
        <taxon>Albugo</taxon>
    </lineage>
</organism>
<gene>
    <name evidence="1" type="ORF">BN9_121110</name>
</gene>
<name>A0A024FV95_9STRA</name>
<sequence length="236" mass="26067">MPLSSLQDLAKSGMLVSGKYGTILTVDTFLNMALPGIYLFEKGEYFPTAYAVNAEEIPVEAQSFQPENSLVLPKIKFGATTFENQKIRIKLGQNSFQLPKTPYETLLKEIKGKGYSVTSDGKCKVTSENSVSTENFGEEMTTTFPHNSEAVQVLPKSYTLENANSVPFTASDTDYWELGVDVLKGTNIYIDTNPDNRKYAIISRTESTEGTSTGGIKSKTPKVLKKRAVWKIKMSS</sequence>
<dbReference type="InParanoid" id="A0A024FV95"/>
<evidence type="ECO:0000313" key="2">
    <source>
        <dbReference type="Proteomes" id="UP000053237"/>
    </source>
</evidence>
<accession>A0A024FV95</accession>
<dbReference type="EMBL" id="CAIX01000482">
    <property type="protein sequence ID" value="CCI10961.1"/>
    <property type="molecule type" value="Genomic_DNA"/>
</dbReference>
<evidence type="ECO:0008006" key="3">
    <source>
        <dbReference type="Google" id="ProtNLM"/>
    </source>
</evidence>
<proteinExistence type="predicted"/>
<dbReference type="Proteomes" id="UP000053237">
    <property type="component" value="Unassembled WGS sequence"/>
</dbReference>